<evidence type="ECO:0000256" key="3">
    <source>
        <dbReference type="ARBA" id="ARBA00022448"/>
    </source>
</evidence>
<feature type="transmembrane region" description="Helical" evidence="7">
    <location>
        <begin position="293"/>
        <end position="315"/>
    </location>
</feature>
<dbReference type="InterPro" id="IPR038770">
    <property type="entry name" value="Na+/solute_symporter_sf"/>
</dbReference>
<accession>A0A226BZ86</accession>
<comment type="subcellular location">
    <subcellularLocation>
        <location evidence="1">Membrane</location>
        <topology evidence="1">Multi-pass membrane protein</topology>
    </subcellularLocation>
</comment>
<evidence type="ECO:0000256" key="1">
    <source>
        <dbReference type="ARBA" id="ARBA00004141"/>
    </source>
</evidence>
<dbReference type="Proteomes" id="UP000214588">
    <property type="component" value="Unassembled WGS sequence"/>
</dbReference>
<organism evidence="9 10">
    <name type="scientific">Natranaerobius trueperi</name>
    <dbReference type="NCBI Taxonomy" id="759412"/>
    <lineage>
        <taxon>Bacteria</taxon>
        <taxon>Bacillati</taxon>
        <taxon>Bacillota</taxon>
        <taxon>Clostridia</taxon>
        <taxon>Natranaerobiales</taxon>
        <taxon>Natranaerobiaceae</taxon>
        <taxon>Natranaerobius</taxon>
    </lineage>
</organism>
<dbReference type="Gene3D" id="1.20.1530.20">
    <property type="match status" value="1"/>
</dbReference>
<dbReference type="GO" id="GO:0016020">
    <property type="term" value="C:membrane"/>
    <property type="evidence" value="ECO:0007669"/>
    <property type="project" value="UniProtKB-SubCell"/>
</dbReference>
<feature type="transmembrane region" description="Helical" evidence="7">
    <location>
        <begin position="336"/>
        <end position="366"/>
    </location>
</feature>
<keyword evidence="3" id="KW-0813">Transport</keyword>
<dbReference type="Pfam" id="PF00999">
    <property type="entry name" value="Na_H_Exchanger"/>
    <property type="match status" value="1"/>
</dbReference>
<evidence type="ECO:0000256" key="6">
    <source>
        <dbReference type="ARBA" id="ARBA00023136"/>
    </source>
</evidence>
<evidence type="ECO:0000313" key="10">
    <source>
        <dbReference type="Proteomes" id="UP000214588"/>
    </source>
</evidence>
<dbReference type="PANTHER" id="PTHR42751">
    <property type="entry name" value="SODIUM/HYDROGEN EXCHANGER FAMILY/TRKA DOMAIN PROTEIN"/>
    <property type="match status" value="1"/>
</dbReference>
<evidence type="ECO:0000259" key="8">
    <source>
        <dbReference type="Pfam" id="PF00999"/>
    </source>
</evidence>
<feature type="domain" description="Cation/H+ exchanger transmembrane" evidence="8">
    <location>
        <begin position="13"/>
        <end position="359"/>
    </location>
</feature>
<dbReference type="PANTHER" id="PTHR42751:SF6">
    <property type="entry name" value="CONSERVED INTEGRAL MEMBRANE TRANSPORT PROTEIN-RELATED"/>
    <property type="match status" value="1"/>
</dbReference>
<feature type="transmembrane region" description="Helical" evidence="7">
    <location>
        <begin position="30"/>
        <end position="45"/>
    </location>
</feature>
<comment type="similarity">
    <text evidence="2">Belongs to the monovalent cation:proton antiporter 2 (CPA2) transporter (TC 2.A.37) family.</text>
</comment>
<comment type="caution">
    <text evidence="9">The sequence shown here is derived from an EMBL/GenBank/DDBJ whole genome shotgun (WGS) entry which is preliminary data.</text>
</comment>
<evidence type="ECO:0000256" key="5">
    <source>
        <dbReference type="ARBA" id="ARBA00022989"/>
    </source>
</evidence>
<dbReference type="OrthoDB" id="9781411at2"/>
<dbReference type="RefSeq" id="WP_089022932.1">
    <property type="nucleotide sequence ID" value="NZ_NIQC01000005.1"/>
</dbReference>
<gene>
    <name evidence="9" type="ORF">CDO51_03600</name>
</gene>
<feature type="transmembrane region" description="Helical" evidence="7">
    <location>
        <begin position="51"/>
        <end position="71"/>
    </location>
</feature>
<evidence type="ECO:0000256" key="2">
    <source>
        <dbReference type="ARBA" id="ARBA00005551"/>
    </source>
</evidence>
<dbReference type="AlphaFoldDB" id="A0A226BZ86"/>
<protein>
    <submittedName>
        <fullName evidence="9">Sodium:proton exchanger</fullName>
    </submittedName>
</protein>
<evidence type="ECO:0000256" key="4">
    <source>
        <dbReference type="ARBA" id="ARBA00022692"/>
    </source>
</evidence>
<keyword evidence="4 7" id="KW-0812">Transmembrane</keyword>
<dbReference type="EMBL" id="NIQC01000005">
    <property type="protein sequence ID" value="OWZ84358.1"/>
    <property type="molecule type" value="Genomic_DNA"/>
</dbReference>
<name>A0A226BZ86_9FIRM</name>
<reference evidence="9 10" key="1">
    <citation type="submission" date="2017-06" db="EMBL/GenBank/DDBJ databases">
        <title>Draft Genome Sequence of Natranaerobius trueperi halophilic, alkalithermophilic bacteria from soda lakes.</title>
        <authorList>
            <person name="Zhao B."/>
        </authorList>
    </citation>
    <scope>NUCLEOTIDE SEQUENCE [LARGE SCALE GENOMIC DNA]</scope>
    <source>
        <strain evidence="9 10">DSM 18760</strain>
    </source>
</reference>
<dbReference type="GO" id="GO:0015297">
    <property type="term" value="F:antiporter activity"/>
    <property type="evidence" value="ECO:0007669"/>
    <property type="project" value="InterPro"/>
</dbReference>
<evidence type="ECO:0000313" key="9">
    <source>
        <dbReference type="EMBL" id="OWZ84358.1"/>
    </source>
</evidence>
<feature type="transmembrane region" description="Helical" evidence="7">
    <location>
        <begin position="83"/>
        <end position="105"/>
    </location>
</feature>
<keyword evidence="5 7" id="KW-1133">Transmembrane helix</keyword>
<keyword evidence="6 7" id="KW-0472">Membrane</keyword>
<sequence>MDLILIGGGTLLFLLFIISHFFSRLHLPTLLSYILLGLILSRFIGESETDVIHDIAQIGIVLLFFLLGLKFSLNHLMNISRRIWKVGILDIIFNFGISFGIAYFMGFGLIEALIIGGVCYATSSSITIKALEETDREHTPEAEFKLALLIFEDIAAPVMVSVLTALTVQGQVQLDSILIILIKAILMTVVSILVARYFFSRLEVFIKRYLETDYMPLLIMSIVFLVSGIAVVLDLSKLLGAFLAGVMLSETLTGKELEEKISPLKNILLPFFFFWFGTSISFEAGLILPFTLFVLVLWSIVSKFFIGLAGGRMYGLSRKGSLRAGLSLTQRGEFSVIIASLAEPAVLTFSGVYIIITALIGLLFMFRAPGLSEKIHKFVNNRKLI</sequence>
<feature type="transmembrane region" description="Helical" evidence="7">
    <location>
        <begin position="6"/>
        <end position="23"/>
    </location>
</feature>
<evidence type="ECO:0000256" key="7">
    <source>
        <dbReference type="SAM" id="Phobius"/>
    </source>
</evidence>
<feature type="transmembrane region" description="Helical" evidence="7">
    <location>
        <begin position="219"/>
        <end position="246"/>
    </location>
</feature>
<keyword evidence="10" id="KW-1185">Reference proteome</keyword>
<feature type="transmembrane region" description="Helical" evidence="7">
    <location>
        <begin position="267"/>
        <end position="287"/>
    </location>
</feature>
<dbReference type="GO" id="GO:1902600">
    <property type="term" value="P:proton transmembrane transport"/>
    <property type="evidence" value="ECO:0007669"/>
    <property type="project" value="InterPro"/>
</dbReference>
<feature type="transmembrane region" description="Helical" evidence="7">
    <location>
        <begin position="178"/>
        <end position="199"/>
    </location>
</feature>
<proteinExistence type="inferred from homology"/>
<feature type="transmembrane region" description="Helical" evidence="7">
    <location>
        <begin position="146"/>
        <end position="166"/>
    </location>
</feature>
<dbReference type="InterPro" id="IPR006153">
    <property type="entry name" value="Cation/H_exchanger_TM"/>
</dbReference>